<feature type="chain" id="PRO_5003521354" description="Cadherin domain-containing protein" evidence="1">
    <location>
        <begin position="22"/>
        <end position="120"/>
    </location>
</feature>
<evidence type="ECO:0000313" key="3">
    <source>
        <dbReference type="Proteomes" id="UP000002770"/>
    </source>
</evidence>
<dbReference type="InterPro" id="IPR013783">
    <property type="entry name" value="Ig-like_fold"/>
</dbReference>
<name>G9EPY9_9GAMM</name>
<reference evidence="2 3" key="1">
    <citation type="journal article" date="2011" name="BMC Genomics">
        <title>Insight into cross-talk between intra-amoebal pathogens.</title>
        <authorList>
            <person name="Gimenez G."/>
            <person name="Bertelli C."/>
            <person name="Moliner C."/>
            <person name="Robert C."/>
            <person name="Raoult D."/>
            <person name="Fournier P.E."/>
            <person name="Greub G."/>
        </authorList>
    </citation>
    <scope>NUCLEOTIDE SEQUENCE [LARGE SCALE GENOMIC DNA]</scope>
    <source>
        <strain evidence="2 3">LLAP12</strain>
    </source>
</reference>
<gene>
    <name evidence="2" type="ORF">LDG_7330</name>
</gene>
<sequence length="120" mass="13029">MVNIRILFVLIFNVFAVYAFAMPDAKTCKPQLIKPIANWAIIADNDVNIPASDAFSGNNITYSVEAYSHNKANKITIDAKSGALIIRAGGKDNFDVIVSASNECGSTSTKFNVQVDEEKL</sequence>
<dbReference type="eggNOG" id="ENOG5031EI4">
    <property type="taxonomic scope" value="Bacteria"/>
</dbReference>
<evidence type="ECO:0000313" key="2">
    <source>
        <dbReference type="EMBL" id="EHL30691.1"/>
    </source>
</evidence>
<keyword evidence="3" id="KW-1185">Reference proteome</keyword>
<dbReference type="Proteomes" id="UP000002770">
    <property type="component" value="Unassembled WGS sequence"/>
</dbReference>
<evidence type="ECO:0008006" key="4">
    <source>
        <dbReference type="Google" id="ProtNLM"/>
    </source>
</evidence>
<dbReference type="AlphaFoldDB" id="G9EPY9"/>
<dbReference type="InParanoid" id="G9EPY9"/>
<organism evidence="2 3">
    <name type="scientific">Legionella drancourtii LLAP12</name>
    <dbReference type="NCBI Taxonomy" id="658187"/>
    <lineage>
        <taxon>Bacteria</taxon>
        <taxon>Pseudomonadati</taxon>
        <taxon>Pseudomonadota</taxon>
        <taxon>Gammaproteobacteria</taxon>
        <taxon>Legionellales</taxon>
        <taxon>Legionellaceae</taxon>
        <taxon>Legionella</taxon>
    </lineage>
</organism>
<dbReference type="STRING" id="658187.LDG_7330"/>
<feature type="signal peptide" evidence="1">
    <location>
        <begin position="1"/>
        <end position="21"/>
    </location>
</feature>
<dbReference type="EMBL" id="JH413827">
    <property type="protein sequence ID" value="EHL30691.1"/>
    <property type="molecule type" value="Genomic_DNA"/>
</dbReference>
<protein>
    <recommendedName>
        <fullName evidence="4">Cadherin domain-containing protein</fullName>
    </recommendedName>
</protein>
<proteinExistence type="predicted"/>
<dbReference type="Gene3D" id="2.60.40.10">
    <property type="entry name" value="Immunoglobulins"/>
    <property type="match status" value="1"/>
</dbReference>
<evidence type="ECO:0000256" key="1">
    <source>
        <dbReference type="SAM" id="SignalP"/>
    </source>
</evidence>
<keyword evidence="1" id="KW-0732">Signal</keyword>
<dbReference type="HOGENOM" id="CLU_2046740_0_0_6"/>
<accession>G9EPY9</accession>